<evidence type="ECO:0000256" key="1">
    <source>
        <dbReference type="SAM" id="MobiDB-lite"/>
    </source>
</evidence>
<dbReference type="AlphaFoldDB" id="A0A1H1QBY6"/>
<name>A0A1H1QBY6_9ACTN</name>
<evidence type="ECO:0000313" key="3">
    <source>
        <dbReference type="Proteomes" id="UP000198859"/>
    </source>
</evidence>
<dbReference type="RefSeq" id="WP_091727620.1">
    <property type="nucleotide sequence ID" value="NZ_LT629757.1"/>
</dbReference>
<proteinExistence type="predicted"/>
<dbReference type="STRING" id="642780.SAMN04488570_1375"/>
<accession>A0A1H1QBY6</accession>
<dbReference type="OrthoDB" id="10011399at2"/>
<reference evidence="3" key="1">
    <citation type="submission" date="2016-10" db="EMBL/GenBank/DDBJ databases">
        <authorList>
            <person name="Varghese N."/>
            <person name="Submissions S."/>
        </authorList>
    </citation>
    <scope>NUCLEOTIDE SEQUENCE [LARGE SCALE GENOMIC DNA]</scope>
    <source>
        <strain evidence="3">DSM 22127</strain>
    </source>
</reference>
<sequence>MPIPAPDPTVDGDLEPDPTAPVGSATIAGSVKLPTDDMPVRGTWSVRLHSNVNAAINPDGTIRAGISLATDAGTGATMTLPVGHYEASFASSTTPGGHPVNLGPYLFELTEDCSWGDVMTTPYIAPVTPQDVDLAREARDEAVAAAAQAITVIGSVQREQPGGVAGLDANGDILPERVPDIFGRKPASTDGTVYLSKATSANDSNDGLSAGSAKATLQAAYDAAPNGGSVLMLHGTWDLGAGAIGFKHAPGKRVHFRGYDERMTTLTYNGTGVAFQVGDGRTITDLAISNTSVSVATSATANFTQDDVGRTIYTPEGELGADTKIQSINSPTSINLSKPSQSGTSGATAHIATPHLQWGSMSGFQIVCTAFGAQTAVKLWDAHDGDVSIRALGNSYSAGSRGIHAINCFTMRYTKGGTVQNFETGIDLDGGCHDSGIYDWNIGAKKVCVRVKNSTDVRTWGGQHSTTGAANGGIGYMAICTYAASTDGGCDKLFLGQVHYEGNGTGLDIAIGRAVDGSTFKIRCPEIDGGLPAGGTLDKVTSPIVKRLDVAFNGAWNVTNQCTDLLYVGEPSLNGTFTDSGIRSSKASDRLTLRNGGRIDLSLLGFPFGVGQGDWSTVTQDSGAFHGGFRTNAGGTPAVNDRMSHSIYLPAGTYAVDLFFKKGPDAGDVTVTLAGTTFPGQATGYAASPAGAMVTLQPVVVPTSDTQGVEFKVIGKNASSSGLVVRLSHALFRRVA</sequence>
<dbReference type="EMBL" id="LT629757">
    <property type="protein sequence ID" value="SDS21002.1"/>
    <property type="molecule type" value="Genomic_DNA"/>
</dbReference>
<protein>
    <submittedName>
        <fullName evidence="2">Uncharacterized protein</fullName>
    </submittedName>
</protein>
<organism evidence="2 3">
    <name type="scientific">Nocardioides scoriae</name>
    <dbReference type="NCBI Taxonomy" id="642780"/>
    <lineage>
        <taxon>Bacteria</taxon>
        <taxon>Bacillati</taxon>
        <taxon>Actinomycetota</taxon>
        <taxon>Actinomycetes</taxon>
        <taxon>Propionibacteriales</taxon>
        <taxon>Nocardioidaceae</taxon>
        <taxon>Nocardioides</taxon>
    </lineage>
</organism>
<feature type="region of interest" description="Disordered" evidence="1">
    <location>
        <begin position="1"/>
        <end position="26"/>
    </location>
</feature>
<keyword evidence="3" id="KW-1185">Reference proteome</keyword>
<gene>
    <name evidence="2" type="ORF">SAMN04488570_1375</name>
</gene>
<dbReference type="Proteomes" id="UP000198859">
    <property type="component" value="Chromosome I"/>
</dbReference>
<evidence type="ECO:0000313" key="2">
    <source>
        <dbReference type="EMBL" id="SDS21002.1"/>
    </source>
</evidence>